<dbReference type="PANTHER" id="PTHR11923:SF51">
    <property type="entry name" value="LYSOSOME MEMBRANE PROTEIN 2"/>
    <property type="match status" value="1"/>
</dbReference>
<feature type="transmembrane region" description="Helical" evidence="7">
    <location>
        <begin position="6"/>
        <end position="32"/>
    </location>
</feature>
<name>A0A401SHC9_CHIPU</name>
<evidence type="ECO:0000256" key="7">
    <source>
        <dbReference type="SAM" id="Phobius"/>
    </source>
</evidence>
<dbReference type="PRINTS" id="PR01609">
    <property type="entry name" value="CD36FAMILY"/>
</dbReference>
<dbReference type="AlphaFoldDB" id="A0A401SHC9"/>
<evidence type="ECO:0000256" key="3">
    <source>
        <dbReference type="ARBA" id="ARBA00022692"/>
    </source>
</evidence>
<dbReference type="GO" id="GO:0016020">
    <property type="term" value="C:membrane"/>
    <property type="evidence" value="ECO:0007669"/>
    <property type="project" value="UniProtKB-SubCell"/>
</dbReference>
<dbReference type="Proteomes" id="UP000287033">
    <property type="component" value="Unassembled WGS sequence"/>
</dbReference>
<comment type="similarity">
    <text evidence="2">Belongs to the CD36 family.</text>
</comment>
<keyword evidence="9" id="KW-1185">Reference proteome</keyword>
<proteinExistence type="inferred from homology"/>
<dbReference type="PANTHER" id="PTHR11923">
    <property type="entry name" value="SCAVENGER RECEPTOR CLASS B TYPE-1 SR-B1"/>
    <property type="match status" value="1"/>
</dbReference>
<dbReference type="STRING" id="137246.A0A401SHC9"/>
<dbReference type="InterPro" id="IPR005429">
    <property type="entry name" value="LimpII"/>
</dbReference>
<organism evidence="8 9">
    <name type="scientific">Chiloscyllium punctatum</name>
    <name type="common">Brownbanded bambooshark</name>
    <name type="synonym">Hemiscyllium punctatum</name>
    <dbReference type="NCBI Taxonomy" id="137246"/>
    <lineage>
        <taxon>Eukaryota</taxon>
        <taxon>Metazoa</taxon>
        <taxon>Chordata</taxon>
        <taxon>Craniata</taxon>
        <taxon>Vertebrata</taxon>
        <taxon>Chondrichthyes</taxon>
        <taxon>Elasmobranchii</taxon>
        <taxon>Galeomorphii</taxon>
        <taxon>Galeoidea</taxon>
        <taxon>Orectolobiformes</taxon>
        <taxon>Hemiscylliidae</taxon>
        <taxon>Chiloscyllium</taxon>
    </lineage>
</organism>
<feature type="transmembrane region" description="Helical" evidence="7">
    <location>
        <begin position="440"/>
        <end position="463"/>
    </location>
</feature>
<dbReference type="OrthoDB" id="18585at2759"/>
<reference evidence="8 9" key="1">
    <citation type="journal article" date="2018" name="Nat. Ecol. Evol.">
        <title>Shark genomes provide insights into elasmobranch evolution and the origin of vertebrates.</title>
        <authorList>
            <person name="Hara Y"/>
            <person name="Yamaguchi K"/>
            <person name="Onimaru K"/>
            <person name="Kadota M"/>
            <person name="Koyanagi M"/>
            <person name="Keeley SD"/>
            <person name="Tatsumi K"/>
            <person name="Tanaka K"/>
            <person name="Motone F"/>
            <person name="Kageyama Y"/>
            <person name="Nozu R"/>
            <person name="Adachi N"/>
            <person name="Nishimura O"/>
            <person name="Nakagawa R"/>
            <person name="Tanegashima C"/>
            <person name="Kiyatake I"/>
            <person name="Matsumoto R"/>
            <person name="Murakumo K"/>
            <person name="Nishida K"/>
            <person name="Terakita A"/>
            <person name="Kuratani S"/>
            <person name="Sato K"/>
            <person name="Hyodo S Kuraku.S."/>
        </authorList>
    </citation>
    <scope>NUCLEOTIDE SEQUENCE [LARGE SCALE GENOMIC DNA]</scope>
</reference>
<keyword evidence="4 7" id="KW-1133">Transmembrane helix</keyword>
<keyword evidence="3 7" id="KW-0812">Transmembrane</keyword>
<evidence type="ECO:0000256" key="4">
    <source>
        <dbReference type="ARBA" id="ARBA00022989"/>
    </source>
</evidence>
<evidence type="ECO:0000256" key="2">
    <source>
        <dbReference type="ARBA" id="ARBA00010532"/>
    </source>
</evidence>
<protein>
    <recommendedName>
        <fullName evidence="10">Scavenger receptor class B member 2</fullName>
    </recommendedName>
</protein>
<dbReference type="GO" id="GO:0006622">
    <property type="term" value="P:protein targeting to lysosome"/>
    <property type="evidence" value="ECO:0007669"/>
    <property type="project" value="TreeGrafter"/>
</dbReference>
<dbReference type="OMA" id="HATHTVH"/>
<evidence type="ECO:0008006" key="10">
    <source>
        <dbReference type="Google" id="ProtNLM"/>
    </source>
</evidence>
<comment type="subcellular location">
    <subcellularLocation>
        <location evidence="1">Membrane</location>
    </subcellularLocation>
</comment>
<keyword evidence="5 7" id="KW-0472">Membrane</keyword>
<gene>
    <name evidence="8" type="ORF">chiPu_0008192</name>
</gene>
<dbReference type="GO" id="GO:0005764">
    <property type="term" value="C:lysosome"/>
    <property type="evidence" value="ECO:0007669"/>
    <property type="project" value="InterPro"/>
</dbReference>
<keyword evidence="6" id="KW-0325">Glycoprotein</keyword>
<evidence type="ECO:0000256" key="5">
    <source>
        <dbReference type="ARBA" id="ARBA00023136"/>
    </source>
</evidence>
<comment type="caution">
    <text evidence="8">The sequence shown here is derived from an EMBL/GenBank/DDBJ whole genome shotgun (WGS) entry which is preliminary data.</text>
</comment>
<dbReference type="Pfam" id="PF01130">
    <property type="entry name" value="CD36"/>
    <property type="match status" value="1"/>
</dbReference>
<dbReference type="GO" id="GO:0006898">
    <property type="term" value="P:receptor-mediated endocytosis"/>
    <property type="evidence" value="ECO:0007669"/>
    <property type="project" value="TreeGrafter"/>
</dbReference>
<evidence type="ECO:0000256" key="6">
    <source>
        <dbReference type="ARBA" id="ARBA00023180"/>
    </source>
</evidence>
<dbReference type="EMBL" id="BEZZ01000265">
    <property type="protein sequence ID" value="GCC29750.1"/>
    <property type="molecule type" value="Genomic_DNA"/>
</dbReference>
<evidence type="ECO:0000313" key="8">
    <source>
        <dbReference type="EMBL" id="GCC29750.1"/>
    </source>
</evidence>
<dbReference type="GO" id="GO:0005044">
    <property type="term" value="F:scavenger receptor activity"/>
    <property type="evidence" value="ECO:0007669"/>
    <property type="project" value="InterPro"/>
</dbReference>
<evidence type="ECO:0000313" key="9">
    <source>
        <dbReference type="Proteomes" id="UP000287033"/>
    </source>
</evidence>
<accession>A0A401SHC9</accession>
<dbReference type="PRINTS" id="PR01611">
    <property type="entry name" value="LIMPII"/>
</dbReference>
<sequence length="485" mass="54521">MGVRPAVTYTIGILCIILLIASIALLVTNVFVDIVDKYVKKEVQLKNDTDAFETWKNPPPPIYMQFYFFNVTNPEEVLNGGKPFLEEKGPYTYREYKPKENVTFLDDGQKVSAITTKTYVFVPELSNGHPETDLIRTVNIPVVTVMNRVRYSSLQILLLNALLIAERAGIFTTRTVHELLWGYKDPVLSAIHFFEKDIDDEFGLYYKMNRTDDGEYVFLTGQKSYKNFTTIVEWRGNKSLDWWTTGACNMINGTDGTSFHPLITKNETLRFFSSDLCRSLYANFEQELSVKGIPVMRFVPPNEIFANVTVNPENAGFCVPAGNCLGSGVLNISTCKQGAPIILSSPHFYQADQKFIDDIKGMHPNKANHETFLDINPLTGLLVRAAKRVQINVYIEPIAGFIETGKVKTLVFPVMYLNESVLIDNVSAAKLNAMLLQSEVITVIPFMIMGLGILFGLIFIILVCTSRNEVNEASEAERTPLLKPS</sequence>
<evidence type="ECO:0000256" key="1">
    <source>
        <dbReference type="ARBA" id="ARBA00004370"/>
    </source>
</evidence>
<dbReference type="InterPro" id="IPR002159">
    <property type="entry name" value="CD36_fam"/>
</dbReference>